<dbReference type="PROSITE" id="PS50109">
    <property type="entry name" value="HIS_KIN"/>
    <property type="match status" value="1"/>
</dbReference>
<feature type="transmembrane region" description="Helical" evidence="8">
    <location>
        <begin position="35"/>
        <end position="53"/>
    </location>
</feature>
<evidence type="ECO:0000256" key="4">
    <source>
        <dbReference type="ARBA" id="ARBA00022679"/>
    </source>
</evidence>
<keyword evidence="8" id="KW-0812">Transmembrane</keyword>
<dbReference type="AlphaFoldDB" id="A0A229SU56"/>
<feature type="domain" description="Histidine kinase" evidence="9">
    <location>
        <begin position="317"/>
        <end position="501"/>
    </location>
</feature>
<feature type="region of interest" description="Disordered" evidence="7">
    <location>
        <begin position="57"/>
        <end position="143"/>
    </location>
</feature>
<keyword evidence="3" id="KW-0597">Phosphoprotein</keyword>
<evidence type="ECO:0000259" key="9">
    <source>
        <dbReference type="PROSITE" id="PS50109"/>
    </source>
</evidence>
<feature type="transmembrane region" description="Helical" evidence="8">
    <location>
        <begin position="177"/>
        <end position="196"/>
    </location>
</feature>
<gene>
    <name evidence="10" type="ORF">CF165_33300</name>
</gene>
<dbReference type="GO" id="GO:0004673">
    <property type="term" value="F:protein histidine kinase activity"/>
    <property type="evidence" value="ECO:0007669"/>
    <property type="project" value="UniProtKB-EC"/>
</dbReference>
<keyword evidence="11" id="KW-1185">Reference proteome</keyword>
<dbReference type="Gene3D" id="3.30.565.10">
    <property type="entry name" value="Histidine kinase-like ATPase, C-terminal domain"/>
    <property type="match status" value="1"/>
</dbReference>
<evidence type="ECO:0000256" key="2">
    <source>
        <dbReference type="ARBA" id="ARBA00012438"/>
    </source>
</evidence>
<feature type="transmembrane region" description="Helical" evidence="8">
    <location>
        <begin position="287"/>
        <end position="306"/>
    </location>
</feature>
<evidence type="ECO:0000256" key="6">
    <source>
        <dbReference type="ARBA" id="ARBA00023012"/>
    </source>
</evidence>
<feature type="compositionally biased region" description="Basic and acidic residues" evidence="7">
    <location>
        <begin position="115"/>
        <end position="126"/>
    </location>
</feature>
<dbReference type="InterPro" id="IPR050980">
    <property type="entry name" value="2C_sensor_his_kinase"/>
</dbReference>
<evidence type="ECO:0000256" key="7">
    <source>
        <dbReference type="SAM" id="MobiDB-lite"/>
    </source>
</evidence>
<evidence type="ECO:0000256" key="8">
    <source>
        <dbReference type="SAM" id="Phobius"/>
    </source>
</evidence>
<proteinExistence type="predicted"/>
<dbReference type="PRINTS" id="PR00344">
    <property type="entry name" value="BCTRLSENSOR"/>
</dbReference>
<keyword evidence="8" id="KW-1133">Transmembrane helix</keyword>
<dbReference type="PANTHER" id="PTHR44936">
    <property type="entry name" value="SENSOR PROTEIN CREC"/>
    <property type="match status" value="1"/>
</dbReference>
<dbReference type="EC" id="2.7.13.3" evidence="2"/>
<dbReference type="Proteomes" id="UP000215199">
    <property type="component" value="Unassembled WGS sequence"/>
</dbReference>
<keyword evidence="4" id="KW-0808">Transferase</keyword>
<dbReference type="GO" id="GO:0000160">
    <property type="term" value="P:phosphorelay signal transduction system"/>
    <property type="evidence" value="ECO:0007669"/>
    <property type="project" value="UniProtKB-KW"/>
</dbReference>
<name>A0A229SU56_9PSEU</name>
<comment type="caution">
    <text evidence="10">The sequence shown here is derived from an EMBL/GenBank/DDBJ whole genome shotgun (WGS) entry which is preliminary data.</text>
</comment>
<organism evidence="10 11">
    <name type="scientific">Amycolatopsis vastitatis</name>
    <dbReference type="NCBI Taxonomy" id="1905142"/>
    <lineage>
        <taxon>Bacteria</taxon>
        <taxon>Bacillati</taxon>
        <taxon>Actinomycetota</taxon>
        <taxon>Actinomycetes</taxon>
        <taxon>Pseudonocardiales</taxon>
        <taxon>Pseudonocardiaceae</taxon>
        <taxon>Amycolatopsis</taxon>
    </lineage>
</organism>
<feature type="compositionally biased region" description="Basic residues" evidence="7">
    <location>
        <begin position="61"/>
        <end position="79"/>
    </location>
</feature>
<evidence type="ECO:0000256" key="3">
    <source>
        <dbReference type="ARBA" id="ARBA00022553"/>
    </source>
</evidence>
<evidence type="ECO:0000256" key="5">
    <source>
        <dbReference type="ARBA" id="ARBA00022777"/>
    </source>
</evidence>
<dbReference type="SMART" id="SM00387">
    <property type="entry name" value="HATPase_c"/>
    <property type="match status" value="1"/>
</dbReference>
<accession>A0A229SU56</accession>
<keyword evidence="8" id="KW-0472">Membrane</keyword>
<dbReference type="SUPFAM" id="SSF55874">
    <property type="entry name" value="ATPase domain of HSP90 chaperone/DNA topoisomerase II/histidine kinase"/>
    <property type="match status" value="1"/>
</dbReference>
<reference evidence="11" key="1">
    <citation type="submission" date="2017-07" db="EMBL/GenBank/DDBJ databases">
        <title>Comparative genome mining reveals phylogenetic distribution patterns of secondary metabolites in Amycolatopsis.</title>
        <authorList>
            <person name="Adamek M."/>
            <person name="Alanjary M."/>
            <person name="Sales-Ortells H."/>
            <person name="Goodfellow M."/>
            <person name="Bull A.T."/>
            <person name="Kalinowski J."/>
            <person name="Ziemert N."/>
        </authorList>
    </citation>
    <scope>NUCLEOTIDE SEQUENCE [LARGE SCALE GENOMIC DNA]</scope>
    <source>
        <strain evidence="11">H5</strain>
    </source>
</reference>
<dbReference type="InterPro" id="IPR005467">
    <property type="entry name" value="His_kinase_dom"/>
</dbReference>
<feature type="transmembrane region" description="Helical" evidence="8">
    <location>
        <begin position="257"/>
        <end position="275"/>
    </location>
</feature>
<dbReference type="PANTHER" id="PTHR44936:SF9">
    <property type="entry name" value="SENSOR PROTEIN CREC"/>
    <property type="match status" value="1"/>
</dbReference>
<dbReference type="InterPro" id="IPR004358">
    <property type="entry name" value="Sig_transdc_His_kin-like_C"/>
</dbReference>
<evidence type="ECO:0000313" key="11">
    <source>
        <dbReference type="Proteomes" id="UP000215199"/>
    </source>
</evidence>
<keyword evidence="5" id="KW-0418">Kinase</keyword>
<dbReference type="Pfam" id="PF02518">
    <property type="entry name" value="HATPase_c"/>
    <property type="match status" value="1"/>
</dbReference>
<evidence type="ECO:0000256" key="1">
    <source>
        <dbReference type="ARBA" id="ARBA00000085"/>
    </source>
</evidence>
<protein>
    <recommendedName>
        <fullName evidence="2">histidine kinase</fullName>
        <ecNumber evidence="2">2.7.13.3</ecNumber>
    </recommendedName>
</protein>
<evidence type="ECO:0000313" key="10">
    <source>
        <dbReference type="EMBL" id="OXM62667.1"/>
    </source>
</evidence>
<feature type="transmembrane region" description="Helical" evidence="8">
    <location>
        <begin position="226"/>
        <end position="245"/>
    </location>
</feature>
<dbReference type="EMBL" id="NMUL01000039">
    <property type="protein sequence ID" value="OXM62667.1"/>
    <property type="molecule type" value="Genomic_DNA"/>
</dbReference>
<feature type="transmembrane region" description="Helical" evidence="8">
    <location>
        <begin position="151"/>
        <end position="171"/>
    </location>
</feature>
<dbReference type="InterPro" id="IPR003594">
    <property type="entry name" value="HATPase_dom"/>
</dbReference>
<feature type="compositionally biased region" description="Basic and acidic residues" evidence="7">
    <location>
        <begin position="90"/>
        <end position="102"/>
    </location>
</feature>
<keyword evidence="6" id="KW-0902">Two-component regulatory system</keyword>
<dbReference type="InterPro" id="IPR036890">
    <property type="entry name" value="HATPase_C_sf"/>
</dbReference>
<feature type="transmembrane region" description="Helical" evidence="8">
    <location>
        <begin position="203"/>
        <end position="220"/>
    </location>
</feature>
<comment type="catalytic activity">
    <reaction evidence="1">
        <text>ATP + protein L-histidine = ADP + protein N-phospho-L-histidine.</text>
        <dbReference type="EC" id="2.7.13.3"/>
    </reaction>
</comment>
<sequence>MEAGVVTALVVLALWQFDRWDGVPLGSPARDAGAVLALAAAGVATAAAVVAALGPAEAGRRRQAAVGHRRPFGTGRRNHGVAGRGNPAEPGRRNPAEARRGNPAEAVLRNPAEAGSRKPAEADHQRSAATGRRNPAEIGRGKPTRAGYRRLAAPLGFYGLVVIPAGVVGAAGPGMTIVRFAAGCFFLVLAATALPVSTRLRRPFALAGSLLAAGTVVALSQGAPEAAHVIVVGGWWVVAAGFVAAGTARAEPATWRIGIGLSLVALAHLEAFTGVPEFPSSPELELGGLRLLGLVVVLVVLARPVAGALRAVRGAAEREHEIRNVLSGLSGVGYLLGAGPDTLDRGARAELASAMRAELERVGELLGGLPDDQDGDTLLRPVLTRLVALRCARGERVELDVAPCLRVAMPAHALTQVLTNLLANCDRHAPGSRVRVAAAADGDRVTITVADDGPGLPGEGRAEPGIGLNVCTRLLAEHGGHLWLSPPGPGCTVEVRLPAVADVPAARGSPVRVGFPQVV</sequence>